<evidence type="ECO:0000256" key="10">
    <source>
        <dbReference type="RuleBase" id="RU004181"/>
    </source>
</evidence>
<dbReference type="PANTHER" id="PTHR33695">
    <property type="entry name" value="LIPOPROTEIN SIGNAL PEPTIDASE"/>
    <property type="match status" value="1"/>
</dbReference>
<keyword evidence="6 9" id="KW-0378">Hydrolase</keyword>
<evidence type="ECO:0000313" key="12">
    <source>
        <dbReference type="Proteomes" id="UP001152321"/>
    </source>
</evidence>
<name>A0ABT6DF91_9BACT</name>
<keyword evidence="12" id="KW-1185">Reference proteome</keyword>
<dbReference type="PRINTS" id="PR00781">
    <property type="entry name" value="LIPOSIGPTASE"/>
</dbReference>
<dbReference type="Proteomes" id="UP001152321">
    <property type="component" value="Unassembled WGS sequence"/>
</dbReference>
<dbReference type="EMBL" id="JANRMI010000001">
    <property type="protein sequence ID" value="MDG0815512.1"/>
    <property type="molecule type" value="Genomic_DNA"/>
</dbReference>
<feature type="transmembrane region" description="Helical" evidence="9">
    <location>
        <begin position="218"/>
        <end position="239"/>
    </location>
</feature>
<keyword evidence="5 9" id="KW-0064">Aspartyl protease</keyword>
<keyword evidence="8 9" id="KW-0472">Membrane</keyword>
<gene>
    <name evidence="9" type="primary">lspA</name>
    <name evidence="11" type="ORF">NWE73_03995</name>
</gene>
<evidence type="ECO:0000256" key="1">
    <source>
        <dbReference type="ARBA" id="ARBA00006139"/>
    </source>
</evidence>
<comment type="catalytic activity">
    <reaction evidence="9">
        <text>Release of signal peptides from bacterial membrane prolipoproteins. Hydrolyzes -Xaa-Yaa-Zaa-|-(S,diacylglyceryl)Cys-, in which Xaa is hydrophobic (preferably Leu), and Yaa (Ala or Ser) and Zaa (Gly or Ala) have small, neutral side chains.</text>
        <dbReference type="EC" id="3.4.23.36"/>
    </reaction>
</comment>
<dbReference type="HAMAP" id="MF_00161">
    <property type="entry name" value="LspA"/>
    <property type="match status" value="1"/>
</dbReference>
<organism evidence="11 12">
    <name type="scientific">Bdellovibrio svalbardensis</name>
    <dbReference type="NCBI Taxonomy" id="2972972"/>
    <lineage>
        <taxon>Bacteria</taxon>
        <taxon>Pseudomonadati</taxon>
        <taxon>Bdellovibrionota</taxon>
        <taxon>Bdellovibrionia</taxon>
        <taxon>Bdellovibrionales</taxon>
        <taxon>Pseudobdellovibrionaceae</taxon>
        <taxon>Bdellovibrio</taxon>
    </lineage>
</organism>
<feature type="transmembrane region" description="Helical" evidence="9">
    <location>
        <begin position="60"/>
        <end position="83"/>
    </location>
</feature>
<evidence type="ECO:0000313" key="11">
    <source>
        <dbReference type="EMBL" id="MDG0815512.1"/>
    </source>
</evidence>
<keyword evidence="4 9" id="KW-0812">Transmembrane</keyword>
<evidence type="ECO:0000256" key="8">
    <source>
        <dbReference type="ARBA" id="ARBA00023136"/>
    </source>
</evidence>
<comment type="similarity">
    <text evidence="1 9 10">Belongs to the peptidase A8 family.</text>
</comment>
<accession>A0ABT6DF91</accession>
<evidence type="ECO:0000256" key="4">
    <source>
        <dbReference type="ARBA" id="ARBA00022692"/>
    </source>
</evidence>
<feature type="transmembrane region" description="Helical" evidence="9">
    <location>
        <begin position="178"/>
        <end position="198"/>
    </location>
</feature>
<keyword evidence="7 9" id="KW-1133">Transmembrane helix</keyword>
<evidence type="ECO:0000256" key="9">
    <source>
        <dbReference type="HAMAP-Rule" id="MF_00161"/>
    </source>
</evidence>
<keyword evidence="2 9" id="KW-1003">Cell membrane</keyword>
<comment type="pathway">
    <text evidence="9">Protein modification; lipoprotein biosynthesis (signal peptide cleavage).</text>
</comment>
<dbReference type="EC" id="3.4.23.36" evidence="9"/>
<evidence type="ECO:0000256" key="6">
    <source>
        <dbReference type="ARBA" id="ARBA00022801"/>
    </source>
</evidence>
<dbReference type="PANTHER" id="PTHR33695:SF1">
    <property type="entry name" value="LIPOPROTEIN SIGNAL PEPTIDASE"/>
    <property type="match status" value="1"/>
</dbReference>
<evidence type="ECO:0000256" key="7">
    <source>
        <dbReference type="ARBA" id="ARBA00022989"/>
    </source>
</evidence>
<feature type="transmembrane region" description="Helical" evidence="9">
    <location>
        <begin position="95"/>
        <end position="116"/>
    </location>
</feature>
<proteinExistence type="inferred from homology"/>
<evidence type="ECO:0000256" key="2">
    <source>
        <dbReference type="ARBA" id="ARBA00022475"/>
    </source>
</evidence>
<sequence length="318" mass="35990">MKKREWLIVILPLLATWFVDRVTKMWAADLKQILSFGPLHFVLHHNHGAMLGLFSDLPSVLRIVSLSTGGAFLLCTYALIQYLLPIKSLTLRSGLSILIGGIIGNVTDRILWGYVVDFIVVGTPSLSSPAFNLADALQWVGYGLIVYAIIREGELLWPENNVRKQYWVNMPFQLKYCFVLMGVGLSLTLISLVFSYTYLRVTIQELVGNNMFLMNKFLVPYVITFMIICVAFCAILFAVGRLISHRIAGPLYAFERFLSEALAGTARPLKLRNGDEFKHLEELADQINARLQAIKRERTVNVIEFSESETEKKKDPVE</sequence>
<reference evidence="11" key="1">
    <citation type="submission" date="2022-08" db="EMBL/GenBank/DDBJ databases">
        <title>Novel Bdellovibrio Species Isolated from Svalbard: Designation Bdellovibrio svalbardensis.</title>
        <authorList>
            <person name="Mitchell R.J."/>
            <person name="Choi S.Y."/>
        </authorList>
    </citation>
    <scope>NUCLEOTIDE SEQUENCE</scope>
    <source>
        <strain evidence="11">PAP01</strain>
    </source>
</reference>
<keyword evidence="3 9" id="KW-0645">Protease</keyword>
<evidence type="ECO:0000256" key="3">
    <source>
        <dbReference type="ARBA" id="ARBA00022670"/>
    </source>
</evidence>
<dbReference type="RefSeq" id="WP_277576987.1">
    <property type="nucleotide sequence ID" value="NZ_JANRMI010000001.1"/>
</dbReference>
<feature type="transmembrane region" description="Helical" evidence="9">
    <location>
        <begin position="136"/>
        <end position="157"/>
    </location>
</feature>
<feature type="active site" evidence="9">
    <location>
        <position position="117"/>
    </location>
</feature>
<dbReference type="InterPro" id="IPR001872">
    <property type="entry name" value="Peptidase_A8"/>
</dbReference>
<protein>
    <recommendedName>
        <fullName evidence="9">Lipoprotein signal peptidase</fullName>
        <ecNumber evidence="9">3.4.23.36</ecNumber>
    </recommendedName>
    <alternativeName>
        <fullName evidence="9">Prolipoprotein signal peptidase</fullName>
    </alternativeName>
    <alternativeName>
        <fullName evidence="9">Signal peptidase II</fullName>
        <shortName evidence="9">SPase II</shortName>
    </alternativeName>
</protein>
<comment type="caution">
    <text evidence="11">The sequence shown here is derived from an EMBL/GenBank/DDBJ whole genome shotgun (WGS) entry which is preliminary data.</text>
</comment>
<comment type="function">
    <text evidence="9">This protein specifically catalyzes the removal of signal peptides from prolipoproteins.</text>
</comment>
<feature type="active site" evidence="9">
    <location>
        <position position="135"/>
    </location>
</feature>
<evidence type="ECO:0000256" key="5">
    <source>
        <dbReference type="ARBA" id="ARBA00022750"/>
    </source>
</evidence>
<comment type="subcellular location">
    <subcellularLocation>
        <location evidence="9">Cell membrane</location>
        <topology evidence="9">Multi-pass membrane protein</topology>
    </subcellularLocation>
</comment>
<dbReference type="Pfam" id="PF01252">
    <property type="entry name" value="Peptidase_A8"/>
    <property type="match status" value="1"/>
</dbReference>